<keyword evidence="1" id="KW-0479">Metal-binding</keyword>
<dbReference type="SUPFAM" id="SSF57850">
    <property type="entry name" value="RING/U-box"/>
    <property type="match status" value="3"/>
</dbReference>
<dbReference type="Gene3D" id="3.30.60.90">
    <property type="match status" value="1"/>
</dbReference>
<proteinExistence type="predicted"/>
<gene>
    <name evidence="4" type="ORF">K452DRAFT_322308</name>
</gene>
<dbReference type="EMBL" id="ML995516">
    <property type="protein sequence ID" value="KAF2136587.1"/>
    <property type="molecule type" value="Genomic_DNA"/>
</dbReference>
<dbReference type="InterPro" id="IPR043145">
    <property type="entry name" value="Znf_ZZ_sf"/>
</dbReference>
<name>A0A6A6B0M6_9PEZI</name>
<dbReference type="OrthoDB" id="3874448at2759"/>
<dbReference type="AlphaFoldDB" id="A0A6A6B0M6"/>
<dbReference type="GO" id="GO:0008270">
    <property type="term" value="F:zinc ion binding"/>
    <property type="evidence" value="ECO:0007669"/>
    <property type="project" value="UniProtKB-KW"/>
</dbReference>
<dbReference type="RefSeq" id="XP_033392305.1">
    <property type="nucleotide sequence ID" value="XM_033544490.1"/>
</dbReference>
<keyword evidence="3" id="KW-0862">Zinc</keyword>
<protein>
    <recommendedName>
        <fullName evidence="6">ZZ-type domain-containing protein</fullName>
    </recommendedName>
</protein>
<accession>A0A6A6B0M6</accession>
<evidence type="ECO:0000256" key="2">
    <source>
        <dbReference type="ARBA" id="ARBA00022771"/>
    </source>
</evidence>
<sequence>MVLGFGGFLSLDDGNYRKQLNTRTIRALQVQEKTKLRRTFTGPLNVAANIVGAPFTSGFTLVLSAIAARKWRVAERKLVLIREELSRRQVPLHETDWKDIFVPLIAFVTTTFVGDGLSEALGALGDIATNVSGNCLGINDIINHLPAVVQGLGEGIATQFEHLIPAVQDAMNHGEAHVHYNGADAAAELGAQQLGEQAATALQAGLCAQLVSELLSWTIEHFENPEWHTRASQSLGCRRYLGAEWLECNVCQAPIIVGTFKHCCKCADDNFDLCMDCFQDFYGCGCIENTFVTLQVAYPGVLDHLVCRQTFERFEKQSFLKCTICGNDICQGKYYQCFACKPGSAFDICFDCFKSGRHCQDPENHALYSFVWASAPGKFARNPYEASSKKGLAKCTKCRESIRRGAFYHCDKCEEGEFDLCHGCYESGSACKDTTHILSRFLAFGRNGWKGFAKGSFCNVPDCLKLLESEKVGYTCSTCGHGLFNEYVVCYSCYSNGFGCLDRTHTLTKRRAP</sequence>
<evidence type="ECO:0000256" key="3">
    <source>
        <dbReference type="ARBA" id="ARBA00022833"/>
    </source>
</evidence>
<evidence type="ECO:0000313" key="4">
    <source>
        <dbReference type="EMBL" id="KAF2136587.1"/>
    </source>
</evidence>
<keyword evidence="2" id="KW-0863">Zinc-finger</keyword>
<evidence type="ECO:0000256" key="1">
    <source>
        <dbReference type="ARBA" id="ARBA00022723"/>
    </source>
</evidence>
<evidence type="ECO:0000313" key="5">
    <source>
        <dbReference type="Proteomes" id="UP000799438"/>
    </source>
</evidence>
<keyword evidence="5" id="KW-1185">Reference proteome</keyword>
<organism evidence="4 5">
    <name type="scientific">Aplosporella prunicola CBS 121167</name>
    <dbReference type="NCBI Taxonomy" id="1176127"/>
    <lineage>
        <taxon>Eukaryota</taxon>
        <taxon>Fungi</taxon>
        <taxon>Dikarya</taxon>
        <taxon>Ascomycota</taxon>
        <taxon>Pezizomycotina</taxon>
        <taxon>Dothideomycetes</taxon>
        <taxon>Dothideomycetes incertae sedis</taxon>
        <taxon>Botryosphaeriales</taxon>
        <taxon>Aplosporellaceae</taxon>
        <taxon>Aplosporella</taxon>
    </lineage>
</organism>
<evidence type="ECO:0008006" key="6">
    <source>
        <dbReference type="Google" id="ProtNLM"/>
    </source>
</evidence>
<dbReference type="Proteomes" id="UP000799438">
    <property type="component" value="Unassembled WGS sequence"/>
</dbReference>
<dbReference type="GeneID" id="54301986"/>
<reference evidence="4" key="1">
    <citation type="journal article" date="2020" name="Stud. Mycol.">
        <title>101 Dothideomycetes genomes: a test case for predicting lifestyles and emergence of pathogens.</title>
        <authorList>
            <person name="Haridas S."/>
            <person name="Albert R."/>
            <person name="Binder M."/>
            <person name="Bloem J."/>
            <person name="Labutti K."/>
            <person name="Salamov A."/>
            <person name="Andreopoulos B."/>
            <person name="Baker S."/>
            <person name="Barry K."/>
            <person name="Bills G."/>
            <person name="Bluhm B."/>
            <person name="Cannon C."/>
            <person name="Castanera R."/>
            <person name="Culley D."/>
            <person name="Daum C."/>
            <person name="Ezra D."/>
            <person name="Gonzalez J."/>
            <person name="Henrissat B."/>
            <person name="Kuo A."/>
            <person name="Liang C."/>
            <person name="Lipzen A."/>
            <person name="Lutzoni F."/>
            <person name="Magnuson J."/>
            <person name="Mondo S."/>
            <person name="Nolan M."/>
            <person name="Ohm R."/>
            <person name="Pangilinan J."/>
            <person name="Park H.-J."/>
            <person name="Ramirez L."/>
            <person name="Alfaro M."/>
            <person name="Sun H."/>
            <person name="Tritt A."/>
            <person name="Yoshinaga Y."/>
            <person name="Zwiers L.-H."/>
            <person name="Turgeon B."/>
            <person name="Goodwin S."/>
            <person name="Spatafora J."/>
            <person name="Crous P."/>
            <person name="Grigoriev I."/>
        </authorList>
    </citation>
    <scope>NUCLEOTIDE SEQUENCE</scope>
    <source>
        <strain evidence="4">CBS 121167</strain>
    </source>
</reference>